<dbReference type="Pfam" id="PF01418">
    <property type="entry name" value="HTH_6"/>
    <property type="match status" value="1"/>
</dbReference>
<dbReference type="PROSITE" id="PS51464">
    <property type="entry name" value="SIS"/>
    <property type="match status" value="1"/>
</dbReference>
<dbReference type="AlphaFoldDB" id="A0A3B0TKM2"/>
<gene>
    <name evidence="6" type="ORF">MNBD_ALPHA11-1985</name>
</gene>
<dbReference type="InterPro" id="IPR009057">
    <property type="entry name" value="Homeodomain-like_sf"/>
</dbReference>
<keyword evidence="3" id="KW-0804">Transcription</keyword>
<dbReference type="PANTHER" id="PTHR30514:SF18">
    <property type="entry name" value="RPIR-FAMILY TRANSCRIPTIONAL REGULATOR"/>
    <property type="match status" value="1"/>
</dbReference>
<dbReference type="InterPro" id="IPR000281">
    <property type="entry name" value="HTH_RpiR"/>
</dbReference>
<dbReference type="PANTHER" id="PTHR30514">
    <property type="entry name" value="GLUCOKINASE"/>
    <property type="match status" value="1"/>
</dbReference>
<evidence type="ECO:0000313" key="6">
    <source>
        <dbReference type="EMBL" id="VAW19225.1"/>
    </source>
</evidence>
<feature type="domain" description="SIS" evidence="5">
    <location>
        <begin position="136"/>
        <end position="270"/>
    </location>
</feature>
<proteinExistence type="predicted"/>
<accession>A0A3B0TKM2</accession>
<dbReference type="InterPro" id="IPR001347">
    <property type="entry name" value="SIS_dom"/>
</dbReference>
<dbReference type="GO" id="GO:0003700">
    <property type="term" value="F:DNA-binding transcription factor activity"/>
    <property type="evidence" value="ECO:0007669"/>
    <property type="project" value="InterPro"/>
</dbReference>
<dbReference type="GO" id="GO:1901135">
    <property type="term" value="P:carbohydrate derivative metabolic process"/>
    <property type="evidence" value="ECO:0007669"/>
    <property type="project" value="InterPro"/>
</dbReference>
<dbReference type="InterPro" id="IPR046348">
    <property type="entry name" value="SIS_dom_sf"/>
</dbReference>
<organism evidence="6">
    <name type="scientific">hydrothermal vent metagenome</name>
    <dbReference type="NCBI Taxonomy" id="652676"/>
    <lineage>
        <taxon>unclassified sequences</taxon>
        <taxon>metagenomes</taxon>
        <taxon>ecological metagenomes</taxon>
    </lineage>
</organism>
<dbReference type="Gene3D" id="1.10.10.10">
    <property type="entry name" value="Winged helix-like DNA-binding domain superfamily/Winged helix DNA-binding domain"/>
    <property type="match status" value="1"/>
</dbReference>
<dbReference type="InterPro" id="IPR047640">
    <property type="entry name" value="RpiR-like"/>
</dbReference>
<evidence type="ECO:0000259" key="5">
    <source>
        <dbReference type="PROSITE" id="PS51464"/>
    </source>
</evidence>
<dbReference type="InterPro" id="IPR035472">
    <property type="entry name" value="RpiR-like_SIS"/>
</dbReference>
<dbReference type="SUPFAM" id="SSF53697">
    <property type="entry name" value="SIS domain"/>
    <property type="match status" value="1"/>
</dbReference>
<evidence type="ECO:0000259" key="4">
    <source>
        <dbReference type="PROSITE" id="PS51071"/>
    </source>
</evidence>
<keyword evidence="1" id="KW-0805">Transcription regulation</keyword>
<dbReference type="Pfam" id="PF01380">
    <property type="entry name" value="SIS"/>
    <property type="match status" value="1"/>
</dbReference>
<dbReference type="Gene3D" id="3.40.50.10490">
    <property type="entry name" value="Glucose-6-phosphate isomerase like protein, domain 1"/>
    <property type="match status" value="1"/>
</dbReference>
<sequence>MQTSNTPETVDEFKKRLVETSVNLPKRLKQCADYVAQNTDRISISTVADMSLAAGVQPSAFMRFCREMGFSGYSEMQRLFRDDKTHGWPDYSTRLISMRARGDNSPSALLAEFVEAGRSSLEKMIKSIDIAQLEHAADLLSKTSMIHTIGLNRAYPVAAYLAYAFEKMKVPVFLHDLVGKLDHRHAIRENDVLIAISFTPYSQETLDLVHHALAQKCSVVSITDSINSPMCLPEVTSLIVSEIDVGSFRALSATLSLATALSVTVGARLQ</sequence>
<name>A0A3B0TKM2_9ZZZZ</name>
<evidence type="ECO:0000256" key="2">
    <source>
        <dbReference type="ARBA" id="ARBA00023125"/>
    </source>
</evidence>
<evidence type="ECO:0000256" key="1">
    <source>
        <dbReference type="ARBA" id="ARBA00023015"/>
    </source>
</evidence>
<dbReference type="InterPro" id="IPR036388">
    <property type="entry name" value="WH-like_DNA-bd_sf"/>
</dbReference>
<dbReference type="GO" id="GO:0097367">
    <property type="term" value="F:carbohydrate derivative binding"/>
    <property type="evidence" value="ECO:0007669"/>
    <property type="project" value="InterPro"/>
</dbReference>
<dbReference type="EMBL" id="UOEQ01000204">
    <property type="protein sequence ID" value="VAW19225.1"/>
    <property type="molecule type" value="Genomic_DNA"/>
</dbReference>
<dbReference type="SUPFAM" id="SSF46689">
    <property type="entry name" value="Homeodomain-like"/>
    <property type="match status" value="1"/>
</dbReference>
<dbReference type="PROSITE" id="PS51071">
    <property type="entry name" value="HTH_RPIR"/>
    <property type="match status" value="1"/>
</dbReference>
<feature type="domain" description="HTH rpiR-type" evidence="4">
    <location>
        <begin position="11"/>
        <end position="87"/>
    </location>
</feature>
<protein>
    <submittedName>
        <fullName evidence="6">Predicted transcriptional regulator of the myo-inositol catabolic operon</fullName>
    </submittedName>
</protein>
<feature type="non-terminal residue" evidence="6">
    <location>
        <position position="270"/>
    </location>
</feature>
<dbReference type="GO" id="GO:0003677">
    <property type="term" value="F:DNA binding"/>
    <property type="evidence" value="ECO:0007669"/>
    <property type="project" value="UniProtKB-KW"/>
</dbReference>
<reference evidence="6" key="1">
    <citation type="submission" date="2018-06" db="EMBL/GenBank/DDBJ databases">
        <authorList>
            <person name="Zhirakovskaya E."/>
        </authorList>
    </citation>
    <scope>NUCLEOTIDE SEQUENCE</scope>
</reference>
<dbReference type="CDD" id="cd05013">
    <property type="entry name" value="SIS_RpiR"/>
    <property type="match status" value="1"/>
</dbReference>
<evidence type="ECO:0000256" key="3">
    <source>
        <dbReference type="ARBA" id="ARBA00023163"/>
    </source>
</evidence>
<keyword evidence="2" id="KW-0238">DNA-binding</keyword>